<dbReference type="Proteomes" id="UP000694383">
    <property type="component" value="Unplaced"/>
</dbReference>
<evidence type="ECO:0000256" key="7">
    <source>
        <dbReference type="ARBA" id="ARBA00023180"/>
    </source>
</evidence>
<evidence type="ECO:0000256" key="6">
    <source>
        <dbReference type="ARBA" id="ARBA00023157"/>
    </source>
</evidence>
<keyword evidence="11" id="KW-1185">Reference proteome</keyword>
<evidence type="ECO:0000256" key="8">
    <source>
        <dbReference type="ARBA" id="ARBA00023288"/>
    </source>
</evidence>
<dbReference type="GO" id="GO:0035036">
    <property type="term" value="P:sperm-egg recognition"/>
    <property type="evidence" value="ECO:0007669"/>
    <property type="project" value="TreeGrafter"/>
</dbReference>
<dbReference type="InterPro" id="IPR046354">
    <property type="entry name" value="SPACA4/Bouncer"/>
</dbReference>
<comment type="subcellular location">
    <subcellularLocation>
        <location evidence="1">Cell membrane</location>
        <topology evidence="1">Lipid-anchor</topology>
        <topology evidence="1">GPI-anchor</topology>
    </subcellularLocation>
</comment>
<evidence type="ECO:0000256" key="9">
    <source>
        <dbReference type="SAM" id="SignalP"/>
    </source>
</evidence>
<dbReference type="InterPro" id="IPR045860">
    <property type="entry name" value="Snake_toxin-like_sf"/>
</dbReference>
<feature type="signal peptide" evidence="9">
    <location>
        <begin position="1"/>
        <end position="32"/>
    </location>
</feature>
<keyword evidence="8" id="KW-0449">Lipoprotein</keyword>
<dbReference type="GeneTree" id="ENSGT00940000176894"/>
<reference evidence="10" key="1">
    <citation type="submission" date="2025-08" db="UniProtKB">
        <authorList>
            <consortium name="Ensembl"/>
        </authorList>
    </citation>
    <scope>IDENTIFICATION</scope>
</reference>
<protein>
    <submittedName>
        <fullName evidence="10">Uncharacterized protein</fullName>
    </submittedName>
</protein>
<keyword evidence="7" id="KW-0325">Glycoprotein</keyword>
<dbReference type="PANTHER" id="PTHR47613:SF1">
    <property type="entry name" value="SPERM ACROSOME MEMBRANE-ASSOCIATED PROTEIN 4"/>
    <property type="match status" value="1"/>
</dbReference>
<evidence type="ECO:0000256" key="3">
    <source>
        <dbReference type="ARBA" id="ARBA00022622"/>
    </source>
</evidence>
<evidence type="ECO:0000313" key="10">
    <source>
        <dbReference type="Ensembl" id="ENSOSIP00000016684.1"/>
    </source>
</evidence>
<evidence type="ECO:0000256" key="2">
    <source>
        <dbReference type="ARBA" id="ARBA00022475"/>
    </source>
</evidence>
<sequence>MGSLRTSTILGQPQLLLASILLVSGPLSPVSTLEHLLCNVCPLHEKSELCPNFTTECRPGERCTSSRGFYGALHVLSAQGCISADLCGSYEMVTYRGIKYKLRYACCCGNTCNEAPESKTILKELLQRIQAKANVATSKHLILCSIVRLYFLMEVHTFLKTLNC</sequence>
<accession>A0A8C7XPG4</accession>
<evidence type="ECO:0000256" key="4">
    <source>
        <dbReference type="ARBA" id="ARBA00022729"/>
    </source>
</evidence>
<keyword evidence="2" id="KW-1003">Cell membrane</keyword>
<dbReference type="GO" id="GO:0005886">
    <property type="term" value="C:plasma membrane"/>
    <property type="evidence" value="ECO:0007669"/>
    <property type="project" value="UniProtKB-SubCell"/>
</dbReference>
<evidence type="ECO:0000256" key="1">
    <source>
        <dbReference type="ARBA" id="ARBA00004609"/>
    </source>
</evidence>
<dbReference type="SUPFAM" id="SSF57302">
    <property type="entry name" value="Snake toxin-like"/>
    <property type="match status" value="1"/>
</dbReference>
<evidence type="ECO:0000256" key="5">
    <source>
        <dbReference type="ARBA" id="ARBA00023136"/>
    </source>
</evidence>
<dbReference type="GO" id="GO:0098552">
    <property type="term" value="C:side of membrane"/>
    <property type="evidence" value="ECO:0007669"/>
    <property type="project" value="UniProtKB-KW"/>
</dbReference>
<keyword evidence="4 9" id="KW-0732">Signal</keyword>
<organism evidence="10 11">
    <name type="scientific">Oryzias sinensis</name>
    <name type="common">Chinese medaka</name>
    <dbReference type="NCBI Taxonomy" id="183150"/>
    <lineage>
        <taxon>Eukaryota</taxon>
        <taxon>Metazoa</taxon>
        <taxon>Chordata</taxon>
        <taxon>Craniata</taxon>
        <taxon>Vertebrata</taxon>
        <taxon>Euteleostomi</taxon>
        <taxon>Actinopterygii</taxon>
        <taxon>Neopterygii</taxon>
        <taxon>Teleostei</taxon>
        <taxon>Neoteleostei</taxon>
        <taxon>Acanthomorphata</taxon>
        <taxon>Ovalentaria</taxon>
        <taxon>Atherinomorphae</taxon>
        <taxon>Beloniformes</taxon>
        <taxon>Adrianichthyidae</taxon>
        <taxon>Oryziinae</taxon>
        <taxon>Oryzias</taxon>
    </lineage>
</organism>
<reference evidence="10" key="2">
    <citation type="submission" date="2025-09" db="UniProtKB">
        <authorList>
            <consortium name="Ensembl"/>
        </authorList>
    </citation>
    <scope>IDENTIFICATION</scope>
</reference>
<name>A0A8C7XPG4_9TELE</name>
<proteinExistence type="predicted"/>
<keyword evidence="6" id="KW-1015">Disulfide bond</keyword>
<keyword evidence="5" id="KW-0472">Membrane</keyword>
<feature type="chain" id="PRO_5034103546" evidence="9">
    <location>
        <begin position="33"/>
        <end position="164"/>
    </location>
</feature>
<evidence type="ECO:0000313" key="11">
    <source>
        <dbReference type="Proteomes" id="UP000694383"/>
    </source>
</evidence>
<keyword evidence="3" id="KW-0336">GPI-anchor</keyword>
<dbReference type="CDD" id="cd23597">
    <property type="entry name" value="TFP_LU_ECD_Bncr"/>
    <property type="match status" value="1"/>
</dbReference>
<dbReference type="Ensembl" id="ENSOSIT00000017641.1">
    <property type="protein sequence ID" value="ENSOSIP00000016684.1"/>
    <property type="gene ID" value="ENSOSIG00000009177.1"/>
</dbReference>
<dbReference type="AlphaFoldDB" id="A0A8C7XPG4"/>
<dbReference type="PANTHER" id="PTHR47613">
    <property type="entry name" value="SPERM ACROSOME MEMBRANE-ASSOCIATED PROTEIN 4"/>
    <property type="match status" value="1"/>
</dbReference>